<dbReference type="GO" id="GO:0016747">
    <property type="term" value="F:acyltransferase activity, transferring groups other than amino-acyl groups"/>
    <property type="evidence" value="ECO:0007669"/>
    <property type="project" value="InterPro"/>
</dbReference>
<dbReference type="STRING" id="545501.BN997_03334"/>
<protein>
    <submittedName>
        <fullName evidence="4">Mycothiol acetyltransferase</fullName>
    </submittedName>
</protein>
<dbReference type="PANTHER" id="PTHR43800:SF1">
    <property type="entry name" value="PEPTIDYL-LYSINE N-ACETYLTRANSFERASE YJAB"/>
    <property type="match status" value="1"/>
</dbReference>
<evidence type="ECO:0000313" key="4">
    <source>
        <dbReference type="EMBL" id="CEI83425.1"/>
    </source>
</evidence>
<keyword evidence="2" id="KW-0012">Acyltransferase</keyword>
<dbReference type="EMBL" id="CDGG01000001">
    <property type="protein sequence ID" value="CEI83425.1"/>
    <property type="molecule type" value="Genomic_DNA"/>
</dbReference>
<dbReference type="RefSeq" id="WP_042533680.1">
    <property type="nucleotide sequence ID" value="NZ_CAXOIH010000017.1"/>
</dbReference>
<dbReference type="PANTHER" id="PTHR43800">
    <property type="entry name" value="PEPTIDYL-LYSINE N-ACETYLTRANSFERASE YJAB"/>
    <property type="match status" value="1"/>
</dbReference>
<dbReference type="Gene3D" id="3.40.630.30">
    <property type="match status" value="1"/>
</dbReference>
<evidence type="ECO:0000313" key="5">
    <source>
        <dbReference type="Proteomes" id="UP000040453"/>
    </source>
</evidence>
<dbReference type="Pfam" id="PF00583">
    <property type="entry name" value="Acetyltransf_1"/>
    <property type="match status" value="1"/>
</dbReference>
<dbReference type="Proteomes" id="UP000040453">
    <property type="component" value="Unassembled WGS sequence"/>
</dbReference>
<dbReference type="PROSITE" id="PS51186">
    <property type="entry name" value="GNAT"/>
    <property type="match status" value="1"/>
</dbReference>
<evidence type="ECO:0000259" key="3">
    <source>
        <dbReference type="PROSITE" id="PS51186"/>
    </source>
</evidence>
<evidence type="ECO:0000256" key="1">
    <source>
        <dbReference type="ARBA" id="ARBA00022679"/>
    </source>
</evidence>
<dbReference type="InterPro" id="IPR016181">
    <property type="entry name" value="Acyl_CoA_acyltransferase"/>
</dbReference>
<dbReference type="SUPFAM" id="SSF55729">
    <property type="entry name" value="Acyl-CoA N-acyltransferases (Nat)"/>
    <property type="match status" value="1"/>
</dbReference>
<organism evidence="4 5">
    <name type="scientific">Oceanobacillus oncorhynchi</name>
    <dbReference type="NCBI Taxonomy" id="545501"/>
    <lineage>
        <taxon>Bacteria</taxon>
        <taxon>Bacillati</taxon>
        <taxon>Bacillota</taxon>
        <taxon>Bacilli</taxon>
        <taxon>Bacillales</taxon>
        <taxon>Bacillaceae</taxon>
        <taxon>Oceanobacillus</taxon>
    </lineage>
</organism>
<name>A0A0A1MDI6_9BACI</name>
<gene>
    <name evidence="4" type="primary">mshD_5</name>
    <name evidence="4" type="ORF">BN997_03334</name>
</gene>
<feature type="domain" description="N-acetyltransferase" evidence="3">
    <location>
        <begin position="3"/>
        <end position="157"/>
    </location>
</feature>
<proteinExistence type="predicted"/>
<dbReference type="CDD" id="cd04301">
    <property type="entry name" value="NAT_SF"/>
    <property type="match status" value="1"/>
</dbReference>
<keyword evidence="5" id="KW-1185">Reference proteome</keyword>
<dbReference type="InterPro" id="IPR000182">
    <property type="entry name" value="GNAT_dom"/>
</dbReference>
<reference evidence="4 5" key="1">
    <citation type="submission" date="2014-11" db="EMBL/GenBank/DDBJ databases">
        <authorList>
            <person name="Urmite Genomes Urmite Genomes"/>
        </authorList>
    </citation>
    <scope>NUCLEOTIDE SEQUENCE [LARGE SCALE GENOMIC DNA]</scope>
    <source>
        <strain evidence="4 5">Oc5</strain>
    </source>
</reference>
<sequence>MNYHVRLAEETDIGAVQRIVCQSWHDTYEGIIPRSIQDAFLNKSYSNQTMLQRIELSSLYVVESDKRIEGFANFSRVSEKGISTLYAIYLYPDTQGNGMGTALLEYGIEDLKPAFIQLNVEKENAKGMAFYKARGFKIISEFTEDLSGHTLHTCTMELEVNRSSN</sequence>
<dbReference type="OrthoDB" id="794462at2"/>
<keyword evidence="1 4" id="KW-0808">Transferase</keyword>
<evidence type="ECO:0000256" key="2">
    <source>
        <dbReference type="ARBA" id="ARBA00023315"/>
    </source>
</evidence>
<dbReference type="AlphaFoldDB" id="A0A0A1MDI6"/>
<accession>A0A0A1MDI6</accession>